<reference evidence="1" key="1">
    <citation type="submission" date="2021-06" db="EMBL/GenBank/DDBJ databases">
        <authorList>
            <person name="Arsene-Ploetze F."/>
        </authorList>
    </citation>
    <scope>NUCLEOTIDE SEQUENCE</scope>
    <source>
        <strain evidence="1">SBRY1</strain>
    </source>
</reference>
<protein>
    <submittedName>
        <fullName evidence="1">Tetratricopeptide repeat protein</fullName>
    </submittedName>
</protein>
<comment type="caution">
    <text evidence="1">The sequence shown here is derived from an EMBL/GenBank/DDBJ whole genome shotgun (WGS) entry which is preliminary data.</text>
</comment>
<dbReference type="InterPro" id="IPR011990">
    <property type="entry name" value="TPR-like_helical_dom_sf"/>
</dbReference>
<evidence type="ECO:0000313" key="2">
    <source>
        <dbReference type="Proteomes" id="UP001153328"/>
    </source>
</evidence>
<accession>A0A9W4H8U8</accession>
<sequence>MDAELASLWGPGSAALVTLLVTDTFTSVKARLGRLFGRTDPVGEAVLPGELAEAGQDLAAARARGDSEAAGSAAAALEDALRAALTTLLRERPDLAPQLRDLLAEAIGQERTATAPPSLAAQHPARLPRITVRPMRHYQNNEDLLLRMDTVVAERAAAGVPAFLYLTGIPGIGKDALARRWLQRNAGDLTGPQLEASLGRDTRGNPPSPAAVLEGWLRRLGVPVQDLPAEPADLLGLLARTVHGRRAVFLLTDVMTPAQVRQLVPEDGELPDSVVLLTSRSLLPGLVGGFDAEPLTVGPLDGEHSRRLLVGVGRLDPDTAGTEAVRQITAGCDGLPLALVAVGAQLAVGPPGLAEEVAAALSRAATRMDALSADMDEDMSVSAALTPGYRDLDPETARVYRSLGLHPTAEFETDVLRAALPDMELAARHRALRRLTAAGLVQPVSGTRYRFAHPLIHSHALERARTEETAAARDRVTDQVTAFYLEVLERSEAALSGRHRHDPAGVYPGYAPTAPVDEAAVVAGLERRHDTLCQAVRLAHEAGRHEQAWRMAQAMHTYFLKTRRHTDWIRVHQWGVASARETNDLLALARMHFETGFAHQDRCSADRRDPQEARTHLDAAMELVAAPGRTPTEAERRTRSSALEALGLLAAKMGAPHEALARIDQAAEALGGIAHPRGRALFALHRGTFHALAGEHDLAEAQLLAAHDGFAALAPPNRFNQAKALTRYAEDRRAAGLTAAALDAADRALAALDGQGTPYQTADILLLRGTLHGESGGSARAAADLAAARDIFRALTSPRAADAAGLLARYGGGASPGGDVE</sequence>
<gene>
    <name evidence="1" type="ORF">SBRY_90261</name>
</gene>
<dbReference type="Gene3D" id="1.25.40.10">
    <property type="entry name" value="Tetratricopeptide repeat domain"/>
    <property type="match status" value="1"/>
</dbReference>
<dbReference type="AlphaFoldDB" id="A0A9W4H8U8"/>
<proteinExistence type="predicted"/>
<dbReference type="Gene3D" id="3.40.50.300">
    <property type="entry name" value="P-loop containing nucleotide triphosphate hydrolases"/>
    <property type="match status" value="1"/>
</dbReference>
<keyword evidence="2" id="KW-1185">Reference proteome</keyword>
<organism evidence="1 2">
    <name type="scientific">Actinacidiphila bryophytorum</name>
    <dbReference type="NCBI Taxonomy" id="1436133"/>
    <lineage>
        <taxon>Bacteria</taxon>
        <taxon>Bacillati</taxon>
        <taxon>Actinomycetota</taxon>
        <taxon>Actinomycetes</taxon>
        <taxon>Kitasatosporales</taxon>
        <taxon>Streptomycetaceae</taxon>
        <taxon>Actinacidiphila</taxon>
    </lineage>
</organism>
<name>A0A9W4H8U8_9ACTN</name>
<dbReference type="EMBL" id="CAJVAX010000023">
    <property type="protein sequence ID" value="CAG7658436.1"/>
    <property type="molecule type" value="Genomic_DNA"/>
</dbReference>
<dbReference type="Proteomes" id="UP001153328">
    <property type="component" value="Unassembled WGS sequence"/>
</dbReference>
<dbReference type="RefSeq" id="WP_205048168.1">
    <property type="nucleotide sequence ID" value="NZ_CAJVAX010000023.1"/>
</dbReference>
<dbReference type="InterPro" id="IPR027417">
    <property type="entry name" value="P-loop_NTPase"/>
</dbReference>
<evidence type="ECO:0000313" key="1">
    <source>
        <dbReference type="EMBL" id="CAG7658436.1"/>
    </source>
</evidence>
<dbReference type="PRINTS" id="PR00364">
    <property type="entry name" value="DISEASERSIST"/>
</dbReference>
<dbReference type="SUPFAM" id="SSF52540">
    <property type="entry name" value="P-loop containing nucleoside triphosphate hydrolases"/>
    <property type="match status" value="1"/>
</dbReference>